<organism evidence="1 2">
    <name type="scientific">Aquimarina rubra</name>
    <dbReference type="NCBI Taxonomy" id="1920033"/>
    <lineage>
        <taxon>Bacteria</taxon>
        <taxon>Pseudomonadati</taxon>
        <taxon>Bacteroidota</taxon>
        <taxon>Flavobacteriia</taxon>
        <taxon>Flavobacteriales</taxon>
        <taxon>Flavobacteriaceae</taxon>
        <taxon>Aquimarina</taxon>
    </lineage>
</organism>
<evidence type="ECO:0000313" key="2">
    <source>
        <dbReference type="Proteomes" id="UP001597319"/>
    </source>
</evidence>
<evidence type="ECO:0000313" key="1">
    <source>
        <dbReference type="EMBL" id="MFD2562913.1"/>
    </source>
</evidence>
<keyword evidence="2" id="KW-1185">Reference proteome</keyword>
<proteinExistence type="predicted"/>
<gene>
    <name evidence="1" type="ORF">ACFSR1_09575</name>
</gene>
<sequence>MWSDNYYYLNIYKDESLSHEVSTNKLIDFIDAIPELERSGAYKFKNTKSFPYTQLLLLKSKNLDSWNEKDTNAKSTNLITIVCSKGAHIDFKEIERVFVKIASFLQWTIVEEKNDDGIENYTIWKPE</sequence>
<dbReference type="RefSeq" id="WP_378291910.1">
    <property type="nucleotide sequence ID" value="NZ_JBHULE010000019.1"/>
</dbReference>
<dbReference type="Proteomes" id="UP001597319">
    <property type="component" value="Unassembled WGS sequence"/>
</dbReference>
<reference evidence="2" key="1">
    <citation type="journal article" date="2019" name="Int. J. Syst. Evol. Microbiol.">
        <title>The Global Catalogue of Microorganisms (GCM) 10K type strain sequencing project: providing services to taxonomists for standard genome sequencing and annotation.</title>
        <authorList>
            <consortium name="The Broad Institute Genomics Platform"/>
            <consortium name="The Broad Institute Genome Sequencing Center for Infectious Disease"/>
            <person name="Wu L."/>
            <person name="Ma J."/>
        </authorList>
    </citation>
    <scope>NUCLEOTIDE SEQUENCE [LARGE SCALE GENOMIC DNA]</scope>
    <source>
        <strain evidence="2">KCTC 52274</strain>
    </source>
</reference>
<protein>
    <submittedName>
        <fullName evidence="1">Uncharacterized protein</fullName>
    </submittedName>
</protein>
<comment type="caution">
    <text evidence="1">The sequence shown here is derived from an EMBL/GenBank/DDBJ whole genome shotgun (WGS) entry which is preliminary data.</text>
</comment>
<dbReference type="EMBL" id="JBHULE010000019">
    <property type="protein sequence ID" value="MFD2562913.1"/>
    <property type="molecule type" value="Genomic_DNA"/>
</dbReference>
<accession>A0ABW5LDF0</accession>
<name>A0ABW5LDF0_9FLAO</name>